<evidence type="ECO:0000313" key="2">
    <source>
        <dbReference type="EMBL" id="MBA5779307.1"/>
    </source>
</evidence>
<keyword evidence="2" id="KW-0966">Cell projection</keyword>
<gene>
    <name evidence="2" type="ORF">H2509_19425</name>
</gene>
<dbReference type="RefSeq" id="WP_182168126.1">
    <property type="nucleotide sequence ID" value="NZ_JACFXV010000066.1"/>
</dbReference>
<dbReference type="InterPro" id="IPR019704">
    <property type="entry name" value="Flagellar_assmbl_FliX_class2"/>
</dbReference>
<accession>A0A839AKI4</accession>
<evidence type="ECO:0000256" key="1">
    <source>
        <dbReference type="SAM" id="MobiDB-lite"/>
    </source>
</evidence>
<sequence length="139" mass="14971">MRINGFTPVSNVQSRSQKRRPGEPASGFAPASTPETPASASTAAAASFGGIDALLALQEVEDPLAERKRAARHGRDLLDTLDQLKADLLAGRVAPDRLERLAAQLSRRKPGDDPYLEAILDEIDLRARVELAKLGIFTD</sequence>
<comment type="caution">
    <text evidence="2">The sequence shown here is derived from an EMBL/GenBank/DDBJ whole genome shotgun (WGS) entry which is preliminary data.</text>
</comment>
<dbReference type="Proteomes" id="UP000541109">
    <property type="component" value="Unassembled WGS sequence"/>
</dbReference>
<keyword evidence="3" id="KW-1185">Reference proteome</keyword>
<feature type="compositionally biased region" description="Low complexity" evidence="1">
    <location>
        <begin position="29"/>
        <end position="43"/>
    </location>
</feature>
<dbReference type="Pfam" id="PF10768">
    <property type="entry name" value="FliX"/>
    <property type="match status" value="1"/>
</dbReference>
<keyword evidence="2" id="KW-0969">Cilium</keyword>
<name>A0A839AKI4_9HYPH</name>
<organism evidence="2 3">
    <name type="scientific">Stappia albiluteola</name>
    <dbReference type="NCBI Taxonomy" id="2758565"/>
    <lineage>
        <taxon>Bacteria</taxon>
        <taxon>Pseudomonadati</taxon>
        <taxon>Pseudomonadota</taxon>
        <taxon>Alphaproteobacteria</taxon>
        <taxon>Hyphomicrobiales</taxon>
        <taxon>Stappiaceae</taxon>
        <taxon>Stappia</taxon>
    </lineage>
</organism>
<dbReference type="GO" id="GO:0044781">
    <property type="term" value="P:bacterial-type flagellum organization"/>
    <property type="evidence" value="ECO:0007669"/>
    <property type="project" value="InterPro"/>
</dbReference>
<proteinExistence type="predicted"/>
<protein>
    <submittedName>
        <fullName evidence="2">Flagellar assembly protein FliX</fullName>
    </submittedName>
</protein>
<dbReference type="AlphaFoldDB" id="A0A839AKI4"/>
<dbReference type="EMBL" id="JACFXV010000066">
    <property type="protein sequence ID" value="MBA5779307.1"/>
    <property type="molecule type" value="Genomic_DNA"/>
</dbReference>
<reference evidence="2 3" key="1">
    <citation type="submission" date="2020-07" db="EMBL/GenBank/DDBJ databases">
        <title>Stappia sp., F7233, whole genome shotgun sequencing project.</title>
        <authorList>
            <person name="Jiang S."/>
            <person name="Liu Z.W."/>
            <person name="Du Z.J."/>
        </authorList>
    </citation>
    <scope>NUCLEOTIDE SEQUENCE [LARGE SCALE GENOMIC DNA]</scope>
    <source>
        <strain evidence="2 3">F7233</strain>
    </source>
</reference>
<keyword evidence="2" id="KW-0282">Flagellum</keyword>
<evidence type="ECO:0000313" key="3">
    <source>
        <dbReference type="Proteomes" id="UP000541109"/>
    </source>
</evidence>
<feature type="region of interest" description="Disordered" evidence="1">
    <location>
        <begin position="1"/>
        <end position="43"/>
    </location>
</feature>